<evidence type="ECO:0000313" key="8">
    <source>
        <dbReference type="EMBL" id="USQ77492.1"/>
    </source>
</evidence>
<dbReference type="InterPro" id="IPR007267">
    <property type="entry name" value="GtrA_DPMS_TM"/>
</dbReference>
<keyword evidence="2 5" id="KW-0812">Transmembrane</keyword>
<evidence type="ECO:0000256" key="3">
    <source>
        <dbReference type="ARBA" id="ARBA00022989"/>
    </source>
</evidence>
<sequence>MSTVLVIPSLHPSPEFPELVAQLQASGLTDVLVIDDGSGAAYAPVFAAIAAREGCTVLTHEENLGKGAALKTAMRHVLTRPDVTGIVTADSDGQHGTADILRVSQELDEAMQQDERVCVLGVRDFDLPDLPAKSRLGNHLTTGVVKLLLGRNIPDTQTGLRGFSRQLLPELLEVRGTRFEYEMNSLMWMLGHQVRVDEVPIETIYHDQDNSQTHFRPVQDSVRIYGHLFAQAAGFVLTSLLGFVVDVLLFAVIIDSAFNGASHLGAVATATVAARIVSALVNFALNRKLVFQSREKASKALVRYFTLAVGILAASAGLTTVVAWLLQGHVVWAKILVDSCLFAVSYLLQRRWVFAHPRSRTVEH</sequence>
<dbReference type="InterPro" id="IPR029044">
    <property type="entry name" value="Nucleotide-diphossugar_trans"/>
</dbReference>
<dbReference type="SUPFAM" id="SSF53448">
    <property type="entry name" value="Nucleotide-diphospho-sugar transferases"/>
    <property type="match status" value="1"/>
</dbReference>
<dbReference type="RefSeq" id="WP_252622674.1">
    <property type="nucleotide sequence ID" value="NZ_CP099490.1"/>
</dbReference>
<reference evidence="8" key="1">
    <citation type="submission" date="2022-06" db="EMBL/GenBank/DDBJ databases">
        <title>Ornithinimicrobium JY.X270.</title>
        <authorList>
            <person name="Huang Y."/>
        </authorList>
    </citation>
    <scope>NUCLEOTIDE SEQUENCE</scope>
    <source>
        <strain evidence="8">JY.X270</strain>
    </source>
</reference>
<gene>
    <name evidence="8" type="ORF">NF557_06175</name>
</gene>
<evidence type="ECO:0000256" key="4">
    <source>
        <dbReference type="ARBA" id="ARBA00023136"/>
    </source>
</evidence>
<feature type="domain" description="GtrA/DPMS transmembrane" evidence="7">
    <location>
        <begin position="235"/>
        <end position="354"/>
    </location>
</feature>
<proteinExistence type="predicted"/>
<dbReference type="EMBL" id="CP099490">
    <property type="protein sequence ID" value="USQ77492.1"/>
    <property type="molecule type" value="Genomic_DNA"/>
</dbReference>
<comment type="subcellular location">
    <subcellularLocation>
        <location evidence="1">Membrane</location>
        <topology evidence="1">Multi-pass membrane protein</topology>
    </subcellularLocation>
</comment>
<keyword evidence="3 5" id="KW-1133">Transmembrane helix</keyword>
<dbReference type="Pfam" id="PF00535">
    <property type="entry name" value="Glycos_transf_2"/>
    <property type="match status" value="1"/>
</dbReference>
<accession>A0ABY4YLJ1</accession>
<evidence type="ECO:0000259" key="6">
    <source>
        <dbReference type="Pfam" id="PF00535"/>
    </source>
</evidence>
<feature type="transmembrane region" description="Helical" evidence="5">
    <location>
        <begin position="304"/>
        <end position="325"/>
    </location>
</feature>
<feature type="domain" description="Glycosyltransferase 2-like" evidence="6">
    <location>
        <begin position="14"/>
        <end position="171"/>
    </location>
</feature>
<organism evidence="8 9">
    <name type="scientific">Ornithinimicrobium cryptoxanthini</name>
    <dbReference type="NCBI Taxonomy" id="2934161"/>
    <lineage>
        <taxon>Bacteria</taxon>
        <taxon>Bacillati</taxon>
        <taxon>Actinomycetota</taxon>
        <taxon>Actinomycetes</taxon>
        <taxon>Micrococcales</taxon>
        <taxon>Ornithinimicrobiaceae</taxon>
        <taxon>Ornithinimicrobium</taxon>
    </lineage>
</organism>
<dbReference type="Gene3D" id="3.90.550.10">
    <property type="entry name" value="Spore Coat Polysaccharide Biosynthesis Protein SpsA, Chain A"/>
    <property type="match status" value="1"/>
</dbReference>
<name>A0ABY4YLJ1_9MICO</name>
<dbReference type="Proteomes" id="UP001056535">
    <property type="component" value="Chromosome"/>
</dbReference>
<feature type="transmembrane region" description="Helical" evidence="5">
    <location>
        <begin position="331"/>
        <end position="348"/>
    </location>
</feature>
<evidence type="ECO:0000313" key="9">
    <source>
        <dbReference type="Proteomes" id="UP001056535"/>
    </source>
</evidence>
<keyword evidence="9" id="KW-1185">Reference proteome</keyword>
<dbReference type="CDD" id="cd04179">
    <property type="entry name" value="DPM_DPG-synthase_like"/>
    <property type="match status" value="1"/>
</dbReference>
<evidence type="ECO:0000256" key="5">
    <source>
        <dbReference type="SAM" id="Phobius"/>
    </source>
</evidence>
<dbReference type="PANTHER" id="PTHR10859:SF114">
    <property type="entry name" value="DOLICHOL-PHOSPHATE MANNOSYLTRANSFERASE"/>
    <property type="match status" value="1"/>
</dbReference>
<evidence type="ECO:0000259" key="7">
    <source>
        <dbReference type="Pfam" id="PF04138"/>
    </source>
</evidence>
<dbReference type="InterPro" id="IPR001173">
    <property type="entry name" value="Glyco_trans_2-like"/>
</dbReference>
<dbReference type="Pfam" id="PF04138">
    <property type="entry name" value="GtrA_DPMS_TM"/>
    <property type="match status" value="1"/>
</dbReference>
<evidence type="ECO:0000256" key="1">
    <source>
        <dbReference type="ARBA" id="ARBA00004141"/>
    </source>
</evidence>
<feature type="transmembrane region" description="Helical" evidence="5">
    <location>
        <begin position="260"/>
        <end position="283"/>
    </location>
</feature>
<keyword evidence="4 5" id="KW-0472">Membrane</keyword>
<evidence type="ECO:0000256" key="2">
    <source>
        <dbReference type="ARBA" id="ARBA00022692"/>
    </source>
</evidence>
<dbReference type="PANTHER" id="PTHR10859">
    <property type="entry name" value="GLYCOSYL TRANSFERASE"/>
    <property type="match status" value="1"/>
</dbReference>
<feature type="transmembrane region" description="Helical" evidence="5">
    <location>
        <begin position="232"/>
        <end position="254"/>
    </location>
</feature>
<protein>
    <submittedName>
        <fullName evidence="8">Bifunctional glycosyltransferase family 2/GtrA family protein</fullName>
    </submittedName>
</protein>